<organism evidence="1">
    <name type="scientific">Arundo donax</name>
    <name type="common">Giant reed</name>
    <name type="synonym">Donax arundinaceus</name>
    <dbReference type="NCBI Taxonomy" id="35708"/>
    <lineage>
        <taxon>Eukaryota</taxon>
        <taxon>Viridiplantae</taxon>
        <taxon>Streptophyta</taxon>
        <taxon>Embryophyta</taxon>
        <taxon>Tracheophyta</taxon>
        <taxon>Spermatophyta</taxon>
        <taxon>Magnoliopsida</taxon>
        <taxon>Liliopsida</taxon>
        <taxon>Poales</taxon>
        <taxon>Poaceae</taxon>
        <taxon>PACMAD clade</taxon>
        <taxon>Arundinoideae</taxon>
        <taxon>Arundineae</taxon>
        <taxon>Arundo</taxon>
    </lineage>
</organism>
<accession>A0A0A8YQS1</accession>
<sequence>MFAEAAPSSAIRSRHRDMVSFDCIRKFWSALSPHTWHELLRIDNQIIVGLSRRNLYCSRLQAAKGCFLKGLTERSSAETAEMLFVNSRNQRT</sequence>
<dbReference type="AlphaFoldDB" id="A0A0A8YQS1"/>
<protein>
    <submittedName>
        <fullName evidence="1">Uncharacterized protein</fullName>
    </submittedName>
</protein>
<name>A0A0A8YQS1_ARUDO</name>
<dbReference type="EMBL" id="GBRH01269154">
    <property type="protein sequence ID" value="JAD28741.1"/>
    <property type="molecule type" value="Transcribed_RNA"/>
</dbReference>
<evidence type="ECO:0000313" key="1">
    <source>
        <dbReference type="EMBL" id="JAD28741.1"/>
    </source>
</evidence>
<reference evidence="1" key="2">
    <citation type="journal article" date="2015" name="Data Brief">
        <title>Shoot transcriptome of the giant reed, Arundo donax.</title>
        <authorList>
            <person name="Barrero R.A."/>
            <person name="Guerrero F.D."/>
            <person name="Moolhuijzen P."/>
            <person name="Goolsby J.A."/>
            <person name="Tidwell J."/>
            <person name="Bellgard S.E."/>
            <person name="Bellgard M.I."/>
        </authorList>
    </citation>
    <scope>NUCLEOTIDE SEQUENCE</scope>
    <source>
        <tissue evidence="1">Shoot tissue taken approximately 20 cm above the soil surface</tissue>
    </source>
</reference>
<proteinExistence type="predicted"/>
<reference evidence="1" key="1">
    <citation type="submission" date="2014-09" db="EMBL/GenBank/DDBJ databases">
        <authorList>
            <person name="Magalhaes I.L.F."/>
            <person name="Oliveira U."/>
            <person name="Santos F.R."/>
            <person name="Vidigal T.H.D.A."/>
            <person name="Brescovit A.D."/>
            <person name="Santos A.J."/>
        </authorList>
    </citation>
    <scope>NUCLEOTIDE SEQUENCE</scope>
    <source>
        <tissue evidence="1">Shoot tissue taken approximately 20 cm above the soil surface</tissue>
    </source>
</reference>